<gene>
    <name evidence="2" type="ORF">BV898_01585</name>
</gene>
<dbReference type="EMBL" id="MTYJ01000006">
    <property type="protein sequence ID" value="OQV24523.1"/>
    <property type="molecule type" value="Genomic_DNA"/>
</dbReference>
<evidence type="ECO:0000256" key="1">
    <source>
        <dbReference type="SAM" id="MobiDB-lite"/>
    </source>
</evidence>
<organism evidence="2 3">
    <name type="scientific">Hypsibius exemplaris</name>
    <name type="common">Freshwater tardigrade</name>
    <dbReference type="NCBI Taxonomy" id="2072580"/>
    <lineage>
        <taxon>Eukaryota</taxon>
        <taxon>Metazoa</taxon>
        <taxon>Ecdysozoa</taxon>
        <taxon>Tardigrada</taxon>
        <taxon>Eutardigrada</taxon>
        <taxon>Parachela</taxon>
        <taxon>Hypsibioidea</taxon>
        <taxon>Hypsibiidae</taxon>
        <taxon>Hypsibius</taxon>
    </lineage>
</organism>
<name>A0A1W0XAK4_HYPEX</name>
<reference evidence="3" key="1">
    <citation type="submission" date="2017-01" db="EMBL/GenBank/DDBJ databases">
        <title>Comparative genomics of anhydrobiosis in the tardigrade Hypsibius dujardini.</title>
        <authorList>
            <person name="Yoshida Y."/>
            <person name="Koutsovoulos G."/>
            <person name="Laetsch D."/>
            <person name="Stevens L."/>
            <person name="Kumar S."/>
            <person name="Horikawa D."/>
            <person name="Ishino K."/>
            <person name="Komine S."/>
            <person name="Tomita M."/>
            <person name="Blaxter M."/>
            <person name="Arakawa K."/>
        </authorList>
    </citation>
    <scope>NUCLEOTIDE SEQUENCE [LARGE SCALE GENOMIC DNA]</scope>
    <source>
        <strain evidence="3">Z151</strain>
    </source>
</reference>
<feature type="compositionally biased region" description="Pro residues" evidence="1">
    <location>
        <begin position="439"/>
        <end position="448"/>
    </location>
</feature>
<comment type="caution">
    <text evidence="2">The sequence shown here is derived from an EMBL/GenBank/DDBJ whole genome shotgun (WGS) entry which is preliminary data.</text>
</comment>
<evidence type="ECO:0000313" key="3">
    <source>
        <dbReference type="Proteomes" id="UP000192578"/>
    </source>
</evidence>
<keyword evidence="3" id="KW-1185">Reference proteome</keyword>
<dbReference type="OrthoDB" id="10546813at2759"/>
<dbReference type="Proteomes" id="UP000192578">
    <property type="component" value="Unassembled WGS sequence"/>
</dbReference>
<sequence length="448" mass="50391">MIEYFELILKPGIVRALQYRNGMSRAASSFHSGNNAIKHRSAASLIPYRVVQSVSMRFSSTGSAAPPPNAENSPPTTESTSQKLSIDAFLQNIHARGKVKSDRLIINQARDKARKYVQPVRTGFQRGSIISSLSTGRTTESSERPTERSIQPKLDAEAVFSDFQKHDDAGTCPDLHYILRGAGACAEAGHVEGVALCQKLLAEHAEDVFQQNMRLNISMANALWAANRWDESMKLFKETFYDFPLNRRKITDKFRLSLLRALRDYPCPEQMTLLRDFGDYCLSFRDTMPLVHLWQGLFRHASPRANEEAFQLMQQHPTMKKLVIPKLDPLLRQARELRNSGVLFRMLPLIDVLELPQVDVKHWKGCVFDALMDIYCDSADVNGAKDLLRLAKESATAGKVDYMWPETVKKYVTMSGLTRVRVPGGESGAALPRLNEPATRPPVPKLSF</sequence>
<feature type="region of interest" description="Disordered" evidence="1">
    <location>
        <begin position="428"/>
        <end position="448"/>
    </location>
</feature>
<accession>A0A1W0XAK4</accession>
<evidence type="ECO:0000313" key="2">
    <source>
        <dbReference type="EMBL" id="OQV24523.1"/>
    </source>
</evidence>
<feature type="region of interest" description="Disordered" evidence="1">
    <location>
        <begin position="59"/>
        <end position="82"/>
    </location>
</feature>
<protein>
    <submittedName>
        <fullName evidence="2">Uncharacterized protein</fullName>
    </submittedName>
</protein>
<dbReference type="AlphaFoldDB" id="A0A1W0XAK4"/>
<proteinExistence type="predicted"/>